<dbReference type="GO" id="GO:0015276">
    <property type="term" value="F:ligand-gated monoatomic ion channel activity"/>
    <property type="evidence" value="ECO:0007669"/>
    <property type="project" value="InterPro"/>
</dbReference>
<dbReference type="InterPro" id="IPR018313">
    <property type="entry name" value="SBP_3_CS"/>
</dbReference>
<dbReference type="SMART" id="SM00062">
    <property type="entry name" value="PBPb"/>
    <property type="match status" value="1"/>
</dbReference>
<dbReference type="GO" id="GO:0016020">
    <property type="term" value="C:membrane"/>
    <property type="evidence" value="ECO:0007669"/>
    <property type="project" value="InterPro"/>
</dbReference>
<dbReference type="PANTHER" id="PTHR35936:SF34">
    <property type="entry name" value="ABC TRANSPORTER EXTRACELLULAR-BINDING PROTEIN YCKB-RELATED"/>
    <property type="match status" value="1"/>
</dbReference>
<keyword evidence="3 5" id="KW-0732">Signal</keyword>
<protein>
    <submittedName>
        <fullName evidence="8">Amino acid ABC transporter substrate-binding protein</fullName>
    </submittedName>
</protein>
<gene>
    <name evidence="8" type="ORF">IAB00_03280</name>
</gene>
<evidence type="ECO:0000256" key="2">
    <source>
        <dbReference type="ARBA" id="ARBA00010333"/>
    </source>
</evidence>
<evidence type="ECO:0000256" key="1">
    <source>
        <dbReference type="ARBA" id="ARBA00004196"/>
    </source>
</evidence>
<sequence>MKKLLLLLSCLLLTLSMMAGCGGDDQQSADTSWQYIADKGELVIGLDDTFAPMGFRDEQGNLVGFDIDLANAVGEQLGVAVTFQPIDWAAKDMELSSKNIDCIWNGMSATPERQESMALTKKYLNNKIIIMTMDADLAITSVEDLANVTMATQADSAALEAMQANEAWETFKDNVTEFPTYDEAILAMQGGRVQAIVVDQVLGEYKNANMGGEMKVCDFNFGDDFYAIGCRKGETDLADKISEAIQALIDNGTAEEISNKWFGTNIVILEDYE</sequence>
<feature type="domain" description="Solute-binding protein family 3/N-terminal" evidence="6">
    <location>
        <begin position="41"/>
        <end position="265"/>
    </location>
</feature>
<feature type="domain" description="Ionotropic glutamate receptor C-terminal" evidence="7">
    <location>
        <begin position="41"/>
        <end position="264"/>
    </location>
</feature>
<reference evidence="8" key="1">
    <citation type="submission" date="2020-10" db="EMBL/GenBank/DDBJ databases">
        <authorList>
            <person name="Gilroy R."/>
        </authorList>
    </citation>
    <scope>NUCLEOTIDE SEQUENCE</scope>
    <source>
        <strain evidence="8">2830</strain>
    </source>
</reference>
<evidence type="ECO:0000259" key="6">
    <source>
        <dbReference type="SMART" id="SM00062"/>
    </source>
</evidence>
<dbReference type="InterPro" id="IPR001320">
    <property type="entry name" value="Iontro_rcpt_C"/>
</dbReference>
<feature type="signal peptide" evidence="5">
    <location>
        <begin position="1"/>
        <end position="19"/>
    </location>
</feature>
<dbReference type="PANTHER" id="PTHR35936">
    <property type="entry name" value="MEMBRANE-BOUND LYTIC MUREIN TRANSGLYCOSYLASE F"/>
    <property type="match status" value="1"/>
</dbReference>
<dbReference type="Pfam" id="PF00497">
    <property type="entry name" value="SBP_bac_3"/>
    <property type="match status" value="1"/>
</dbReference>
<evidence type="ECO:0000313" key="8">
    <source>
        <dbReference type="EMBL" id="HIU10255.1"/>
    </source>
</evidence>
<dbReference type="SMART" id="SM00079">
    <property type="entry name" value="PBPe"/>
    <property type="match status" value="1"/>
</dbReference>
<dbReference type="EMBL" id="DVMH01000019">
    <property type="protein sequence ID" value="HIU10255.1"/>
    <property type="molecule type" value="Genomic_DNA"/>
</dbReference>
<dbReference type="PROSITE" id="PS01039">
    <property type="entry name" value="SBP_BACTERIAL_3"/>
    <property type="match status" value="1"/>
</dbReference>
<dbReference type="PROSITE" id="PS51257">
    <property type="entry name" value="PROKAR_LIPOPROTEIN"/>
    <property type="match status" value="1"/>
</dbReference>
<reference evidence="8" key="2">
    <citation type="journal article" date="2021" name="PeerJ">
        <title>Extensive microbial diversity within the chicken gut microbiome revealed by metagenomics and culture.</title>
        <authorList>
            <person name="Gilroy R."/>
            <person name="Ravi A."/>
            <person name="Getino M."/>
            <person name="Pursley I."/>
            <person name="Horton D.L."/>
            <person name="Alikhan N.F."/>
            <person name="Baker D."/>
            <person name="Gharbi K."/>
            <person name="Hall N."/>
            <person name="Watson M."/>
            <person name="Adriaenssens E.M."/>
            <person name="Foster-Nyarko E."/>
            <person name="Jarju S."/>
            <person name="Secka A."/>
            <person name="Antonio M."/>
            <person name="Oren A."/>
            <person name="Chaudhuri R.R."/>
            <person name="La Ragione R."/>
            <person name="Hildebrand F."/>
            <person name="Pallen M.J."/>
        </authorList>
    </citation>
    <scope>NUCLEOTIDE SEQUENCE</scope>
    <source>
        <strain evidence="8">2830</strain>
    </source>
</reference>
<organism evidence="8 9">
    <name type="scientific">Candidatus Avidehalobacter gallistercoris</name>
    <dbReference type="NCBI Taxonomy" id="2840694"/>
    <lineage>
        <taxon>Bacteria</taxon>
        <taxon>Bacillati</taxon>
        <taxon>Bacillota</taxon>
        <taxon>Clostridia</taxon>
        <taxon>Eubacteriales</taxon>
        <taxon>Peptococcaceae</taxon>
        <taxon>Peptococcaceae incertae sedis</taxon>
        <taxon>Candidatus Avidehalobacter</taxon>
    </lineage>
</organism>
<comment type="similarity">
    <text evidence="2 4">Belongs to the bacterial solute-binding protein 3 family.</text>
</comment>
<dbReference type="InterPro" id="IPR001638">
    <property type="entry name" value="Solute-binding_3/MltF_N"/>
</dbReference>
<feature type="chain" id="PRO_5039061567" evidence="5">
    <location>
        <begin position="20"/>
        <end position="273"/>
    </location>
</feature>
<proteinExistence type="inferred from homology"/>
<evidence type="ECO:0000256" key="4">
    <source>
        <dbReference type="RuleBase" id="RU003744"/>
    </source>
</evidence>
<evidence type="ECO:0000313" key="9">
    <source>
        <dbReference type="Proteomes" id="UP000824124"/>
    </source>
</evidence>
<comment type="caution">
    <text evidence="8">The sequence shown here is derived from an EMBL/GenBank/DDBJ whole genome shotgun (WGS) entry which is preliminary data.</text>
</comment>
<name>A0A9D1HJL0_9FIRM</name>
<dbReference type="AlphaFoldDB" id="A0A9D1HJL0"/>
<dbReference type="GO" id="GO:0030313">
    <property type="term" value="C:cell envelope"/>
    <property type="evidence" value="ECO:0007669"/>
    <property type="project" value="UniProtKB-SubCell"/>
</dbReference>
<dbReference type="SUPFAM" id="SSF53850">
    <property type="entry name" value="Periplasmic binding protein-like II"/>
    <property type="match status" value="1"/>
</dbReference>
<dbReference type="Gene3D" id="3.40.190.10">
    <property type="entry name" value="Periplasmic binding protein-like II"/>
    <property type="match status" value="2"/>
</dbReference>
<comment type="subcellular location">
    <subcellularLocation>
        <location evidence="1">Cell envelope</location>
    </subcellularLocation>
</comment>
<evidence type="ECO:0000259" key="7">
    <source>
        <dbReference type="SMART" id="SM00079"/>
    </source>
</evidence>
<accession>A0A9D1HJL0</accession>
<dbReference type="CDD" id="cd00996">
    <property type="entry name" value="PBP2_AatB_like"/>
    <property type="match status" value="1"/>
</dbReference>
<evidence type="ECO:0000256" key="3">
    <source>
        <dbReference type="ARBA" id="ARBA00022729"/>
    </source>
</evidence>
<dbReference type="Proteomes" id="UP000824124">
    <property type="component" value="Unassembled WGS sequence"/>
</dbReference>
<evidence type="ECO:0000256" key="5">
    <source>
        <dbReference type="SAM" id="SignalP"/>
    </source>
</evidence>